<organism evidence="2 3">
    <name type="scientific">Raoultibacter timonensis</name>
    <dbReference type="NCBI Taxonomy" id="1907662"/>
    <lineage>
        <taxon>Bacteria</taxon>
        <taxon>Bacillati</taxon>
        <taxon>Actinomycetota</taxon>
        <taxon>Coriobacteriia</taxon>
        <taxon>Eggerthellales</taxon>
        <taxon>Eggerthellaceae</taxon>
        <taxon>Raoultibacter</taxon>
    </lineage>
</organism>
<keyword evidence="1" id="KW-0472">Membrane</keyword>
<feature type="transmembrane region" description="Helical" evidence="1">
    <location>
        <begin position="22"/>
        <end position="40"/>
    </location>
</feature>
<dbReference type="EMBL" id="AP025564">
    <property type="protein sequence ID" value="BDE96131.1"/>
    <property type="molecule type" value="Genomic_DNA"/>
</dbReference>
<reference evidence="2 3" key="1">
    <citation type="submission" date="2022-01" db="EMBL/GenBank/DDBJ databases">
        <title>Novel bile acid biosynthetic pathways are enriched in the microbiome of centenarians.</title>
        <authorList>
            <person name="Sato Y."/>
            <person name="Atarashi K."/>
            <person name="Plichta R.D."/>
            <person name="Arai Y."/>
            <person name="Sasajima S."/>
            <person name="Kearney M.S."/>
            <person name="Suda W."/>
            <person name="Takeshita K."/>
            <person name="Sasaki T."/>
            <person name="Okamoto S."/>
            <person name="Skelly N.A."/>
            <person name="Okamura Y."/>
            <person name="Vlamakis H."/>
            <person name="Li Y."/>
            <person name="Tanoue T."/>
            <person name="Takei H."/>
            <person name="Nittono H."/>
            <person name="Narushima S."/>
            <person name="Irie J."/>
            <person name="Itoh H."/>
            <person name="Moriya K."/>
            <person name="Sugiura Y."/>
            <person name="Suematsu M."/>
            <person name="Moritoki N."/>
            <person name="Shibata S."/>
            <person name="Littman R.D."/>
            <person name="Fischbach A.M."/>
            <person name="Uwamino Y."/>
            <person name="Inoue T."/>
            <person name="Honda A."/>
            <person name="Hattori M."/>
            <person name="Murai T."/>
            <person name="Xavier J.R."/>
            <person name="Hirose N."/>
            <person name="Honda K."/>
        </authorList>
    </citation>
    <scope>NUCLEOTIDE SEQUENCE [LARGE SCALE GENOMIC DNA]</scope>
    <source>
        <strain evidence="2 3">CE91-St30</strain>
    </source>
</reference>
<keyword evidence="1" id="KW-0812">Transmembrane</keyword>
<keyword evidence="3" id="KW-1185">Reference proteome</keyword>
<proteinExistence type="predicted"/>
<keyword evidence="1" id="KW-1133">Transmembrane helix</keyword>
<name>A0ABM7WIM0_9ACTN</name>
<sequence length="173" mass="18686">MKGVVLMRVETISLRRIFGKRVLGYLFLMLAASMVCMAVLQSCAPSQRESSIEANPVSEEPVFSDGVSAVNAAGLNVDYPVNDYGETYGGLDDVPEGAWGSYEDFVGMYPDLIRVEATNGAVGYVKKEDFFGSPPESPEDTVWAQTDKAMHGIPPLTVYDVDGRTELGSFAIG</sequence>
<evidence type="ECO:0000313" key="3">
    <source>
        <dbReference type="Proteomes" id="UP001320544"/>
    </source>
</evidence>
<protein>
    <submittedName>
        <fullName evidence="2">Uncharacterized protein</fullName>
    </submittedName>
</protein>
<dbReference type="Proteomes" id="UP001320544">
    <property type="component" value="Chromosome"/>
</dbReference>
<evidence type="ECO:0000313" key="2">
    <source>
        <dbReference type="EMBL" id="BDE96131.1"/>
    </source>
</evidence>
<dbReference type="RefSeq" id="WP_244412424.1">
    <property type="nucleotide sequence ID" value="NZ_AP025564.1"/>
</dbReference>
<accession>A0ABM7WIM0</accession>
<gene>
    <name evidence="2" type="ORF">CE91St30_14640</name>
</gene>
<evidence type="ECO:0000256" key="1">
    <source>
        <dbReference type="SAM" id="Phobius"/>
    </source>
</evidence>